<dbReference type="PANTHER" id="PTHR31997:SF0">
    <property type="entry name" value="PRIMARY CILIUM ASSEMBLY PROTEIN FAM149B1"/>
    <property type="match status" value="1"/>
</dbReference>
<organism evidence="6">
    <name type="scientific">Xenopus laevis</name>
    <name type="common">African clawed frog</name>
    <dbReference type="NCBI Taxonomy" id="8355"/>
    <lineage>
        <taxon>Eukaryota</taxon>
        <taxon>Metazoa</taxon>
        <taxon>Chordata</taxon>
        <taxon>Craniata</taxon>
        <taxon>Vertebrata</taxon>
        <taxon>Euteleostomi</taxon>
        <taxon>Amphibia</taxon>
        <taxon>Batrachia</taxon>
        <taxon>Anura</taxon>
        <taxon>Pipoidea</taxon>
        <taxon>Pipidae</taxon>
        <taxon>Xenopodinae</taxon>
        <taxon>Xenopus</taxon>
        <taxon>Xenopus</taxon>
    </lineage>
</organism>
<name>A0A8J0TEV4_XENLA</name>
<dbReference type="GeneID" id="108697478"/>
<accession>A0A8J0TEV4</accession>
<feature type="region of interest" description="Disordered" evidence="2">
    <location>
        <begin position="552"/>
        <end position="590"/>
    </location>
</feature>
<evidence type="ECO:0000313" key="4">
    <source>
        <dbReference type="Proteomes" id="UP000186698"/>
    </source>
</evidence>
<feature type="compositionally biased region" description="Basic residues" evidence="2">
    <location>
        <begin position="347"/>
        <end position="359"/>
    </location>
</feature>
<dbReference type="InterPro" id="IPR039630">
    <property type="entry name" value="FAM149"/>
</dbReference>
<feature type="region of interest" description="Disordered" evidence="2">
    <location>
        <begin position="339"/>
        <end position="375"/>
    </location>
</feature>
<dbReference type="PANTHER" id="PTHR31997">
    <property type="entry name" value="AGAP003710-PA"/>
    <property type="match status" value="1"/>
</dbReference>
<dbReference type="CTD" id="108697478"/>
<dbReference type="GO" id="GO:0061512">
    <property type="term" value="P:protein localization to cilium"/>
    <property type="evidence" value="ECO:0000318"/>
    <property type="project" value="GO_Central"/>
</dbReference>
<evidence type="ECO:0000256" key="2">
    <source>
        <dbReference type="SAM" id="MobiDB-lite"/>
    </source>
</evidence>
<feature type="compositionally biased region" description="Polar residues" evidence="2">
    <location>
        <begin position="412"/>
        <end position="437"/>
    </location>
</feature>
<sequence>MISRYKRKPVSQNLQINQSLAKAIESHPLPEKLDLYSNCPYVNQSKVTLKCKSESDISDTSDNLGKETQVSCSESQSCVGLSSDSSSVISWGFDEFDQAATLQVQKIFSHIDEFLFEQKPNTLADGLKEECQQWASCFPHLRIKGKQILAPLDDGYSWHSSYPYEVSGHASLNISRARDSSELGIFGTKCPFTIANDPNASGSFSMDKEEDDGEDEFGVIMSDGIVEEYLAFDSMEKKDELSEWKRVMSLDSLNMGYPPISPKYCMKEAILACLFDDVWREAVGCMQDLICRYWEESILDDERHGSSIKTAREESLTTYAPIQRLPLVLPPVPHFKIPALSPSLSSKRNRSTKNRKSGKQSHANRPQGGNNVTSRNMNNLMVIHGCPLQQRNLHLMEKVLDFDDKLSKRPTSAALSSAKSQTGRTLEHSCSSLSHNIPSARRRNPPRTLLPINSNPSRAGTPKIEELLRGMRLPTGNEVPCSPVPFNRNNLLPPIGTSDQDHHFMAGSQRQTPDTSMGCSLTAYDSINALQRRGSAGTDSFSIGVSGVSASASSIRWGHSSSKSEEDHPSGIPVKYPSRGGNVPRSKQGL</sequence>
<proteinExistence type="inferred from homology"/>
<dbReference type="RefSeq" id="XP_018083039.1">
    <property type="nucleotide sequence ID" value="XM_018227550.2"/>
</dbReference>
<dbReference type="GO" id="GO:0060271">
    <property type="term" value="P:cilium assembly"/>
    <property type="evidence" value="ECO:0000318"/>
    <property type="project" value="GO_Central"/>
</dbReference>
<dbReference type="AlphaFoldDB" id="A0A8J0TEV4"/>
<evidence type="ECO:0000259" key="3">
    <source>
        <dbReference type="Pfam" id="PF12516"/>
    </source>
</evidence>
<dbReference type="RefSeq" id="XP_018083040.1">
    <property type="nucleotide sequence ID" value="XM_018227551.2"/>
</dbReference>
<dbReference type="RefSeq" id="XP_018083041.1">
    <property type="nucleotide sequence ID" value="XM_018227552.2"/>
</dbReference>
<protein>
    <submittedName>
        <fullName evidence="5 6">primary Cilium assembly protein FAM149B1 isoform X1</fullName>
    </submittedName>
</protein>
<feature type="domain" description="DUF3719" evidence="3">
    <location>
        <begin position="115"/>
        <end position="162"/>
    </location>
</feature>
<dbReference type="Xenbase" id="XB-GENE-6488814">
    <property type="gene designation" value="fam149b1.S"/>
</dbReference>
<feature type="compositionally biased region" description="Polar residues" evidence="2">
    <location>
        <begin position="360"/>
        <end position="375"/>
    </location>
</feature>
<feature type="region of interest" description="Disordered" evidence="2">
    <location>
        <begin position="412"/>
        <end position="461"/>
    </location>
</feature>
<evidence type="ECO:0000313" key="8">
    <source>
        <dbReference type="Xenbase" id="XB-GENE-6488814"/>
    </source>
</evidence>
<dbReference type="KEGG" id="xla:108697478"/>
<comment type="similarity">
    <text evidence="1">Belongs to the FAM149 family.</text>
</comment>
<evidence type="ECO:0000313" key="7">
    <source>
        <dbReference type="RefSeq" id="XP_018083041.1"/>
    </source>
</evidence>
<evidence type="ECO:0000256" key="1">
    <source>
        <dbReference type="ARBA" id="ARBA00008309"/>
    </source>
</evidence>
<dbReference type="OrthoDB" id="2134133at2759"/>
<dbReference type="AGR" id="Xenbase:XB-GENE-6488814"/>
<dbReference type="InterPro" id="IPR022194">
    <property type="entry name" value="DUF3719"/>
</dbReference>
<reference evidence="5 6" key="1">
    <citation type="submission" date="2022-04" db="UniProtKB">
        <authorList>
            <consortium name="RefSeq"/>
        </authorList>
    </citation>
    <scope>IDENTIFICATION</scope>
    <source>
        <strain evidence="5 6">J_2021</strain>
        <tissue evidence="5 6">Erythrocytes</tissue>
    </source>
</reference>
<dbReference type="Pfam" id="PF12516">
    <property type="entry name" value="DUF3719"/>
    <property type="match status" value="1"/>
</dbReference>
<keyword evidence="4" id="KW-1185">Reference proteome</keyword>
<dbReference type="Proteomes" id="UP000186698">
    <property type="component" value="Chromosome 7S"/>
</dbReference>
<gene>
    <name evidence="5 6 7 8" type="primary">fam149b1.S</name>
</gene>
<evidence type="ECO:0000313" key="5">
    <source>
        <dbReference type="RefSeq" id="XP_018083039.1"/>
    </source>
</evidence>
<evidence type="ECO:0000313" key="6">
    <source>
        <dbReference type="RefSeq" id="XP_018083040.1"/>
    </source>
</evidence>